<evidence type="ECO:0000259" key="1">
    <source>
        <dbReference type="Pfam" id="PF02625"/>
    </source>
</evidence>
<evidence type="ECO:0000259" key="2">
    <source>
        <dbReference type="Pfam" id="PF13478"/>
    </source>
</evidence>
<organism evidence="3 4">
    <name type="scientific">Candidatus Fervidibacter sacchari</name>
    <dbReference type="NCBI Taxonomy" id="1448929"/>
    <lineage>
        <taxon>Bacteria</taxon>
        <taxon>Candidatus Fervidibacterota</taxon>
        <taxon>Candidatus Fervidibacter</taxon>
    </lineage>
</organism>
<dbReference type="SUPFAM" id="SSF51735">
    <property type="entry name" value="NAD(P)-binding Rossmann-fold domains"/>
    <property type="match status" value="1"/>
</dbReference>
<dbReference type="RefSeq" id="WP_259094727.1">
    <property type="nucleotide sequence ID" value="NZ_CP130454.1"/>
</dbReference>
<feature type="domain" description="XdhC Rossmann" evidence="2">
    <location>
        <begin position="213"/>
        <end position="358"/>
    </location>
</feature>
<dbReference type="Pfam" id="PF02625">
    <property type="entry name" value="XdhC_CoxI"/>
    <property type="match status" value="1"/>
</dbReference>
<evidence type="ECO:0000313" key="4">
    <source>
        <dbReference type="Proteomes" id="UP001204798"/>
    </source>
</evidence>
<name>A0ABT2EL85_9BACT</name>
<dbReference type="PANTHER" id="PTHR30388">
    <property type="entry name" value="ALDEHYDE OXIDOREDUCTASE MOLYBDENUM COFACTOR ASSEMBLY PROTEIN"/>
    <property type="match status" value="1"/>
</dbReference>
<feature type="domain" description="XdhC- CoxI" evidence="1">
    <location>
        <begin position="13"/>
        <end position="76"/>
    </location>
</feature>
<comment type="caution">
    <text evidence="3">The sequence shown here is derived from an EMBL/GenBank/DDBJ whole genome shotgun (WGS) entry which is preliminary data.</text>
</comment>
<dbReference type="PANTHER" id="PTHR30388:SF6">
    <property type="entry name" value="XANTHINE DEHYDROGENASE SUBUNIT A-RELATED"/>
    <property type="match status" value="1"/>
</dbReference>
<accession>A0ABT2EL85</accession>
<reference evidence="3 4" key="1">
    <citation type="submission" date="2022-08" db="EMBL/GenBank/DDBJ databases">
        <title>Bacterial and archaeal communities from various locations to study Microbial Dark Matter (Phase II).</title>
        <authorList>
            <person name="Stepanauskas R."/>
        </authorList>
    </citation>
    <scope>NUCLEOTIDE SEQUENCE [LARGE SCALE GENOMIC DNA]</scope>
    <source>
        <strain evidence="3 4">PD1</strain>
    </source>
</reference>
<evidence type="ECO:0000313" key="3">
    <source>
        <dbReference type="EMBL" id="MCS3918702.1"/>
    </source>
</evidence>
<sequence>MRHVLYDLAEIVSKGIPCAFGEVIDTSGSTPQKPGAKAIFRADGGLSGTLGGGCLEAEARRVALECLQQGKRTLLTIHLDSDYGFDDGLICGGTARIFIDGKPYDHASFWNEVATFLRSRRKGALVTIVNATEPNLVGARWLVEARQDACVQEETHHLRVIAHTPECATDLPLGVLDLVNEAIQKRDELTAIVPLPLGEAELFVEPLLPRPHLIIAGAGHIGAALAHLASLLEFEVTVVDDRPSFANRERLPEVDNILVGDIAQTVASQPMDKDTYIVIVTRGHRHDAETLRAVVRHVDEVAYIGMIGSRRKIKLIYDELIAQGIATPEQLAKIHSPIGIDIGGESVWEIVVSIAAELVWVRNGREGSLRPLAEKMLPLVMKGTVLAT</sequence>
<dbReference type="InterPro" id="IPR027051">
    <property type="entry name" value="XdhC_Rossmann_dom"/>
</dbReference>
<dbReference type="Gene3D" id="3.40.50.720">
    <property type="entry name" value="NAD(P)-binding Rossmann-like Domain"/>
    <property type="match status" value="1"/>
</dbReference>
<dbReference type="InterPro" id="IPR036291">
    <property type="entry name" value="NAD(P)-bd_dom_sf"/>
</dbReference>
<dbReference type="InterPro" id="IPR052698">
    <property type="entry name" value="MoCofactor_Util/Proc"/>
</dbReference>
<proteinExistence type="predicted"/>
<dbReference type="EMBL" id="JANUCP010000002">
    <property type="protein sequence ID" value="MCS3918702.1"/>
    <property type="molecule type" value="Genomic_DNA"/>
</dbReference>
<dbReference type="Pfam" id="PF13478">
    <property type="entry name" value="XdhC_C"/>
    <property type="match status" value="1"/>
</dbReference>
<protein>
    <submittedName>
        <fullName evidence="3">Xanthine dehydrogenase accessory factor</fullName>
    </submittedName>
</protein>
<gene>
    <name evidence="3" type="ORF">M2350_001102</name>
</gene>
<keyword evidence="4" id="KW-1185">Reference proteome</keyword>
<dbReference type="InterPro" id="IPR003777">
    <property type="entry name" value="XdhC_CoxI"/>
</dbReference>
<dbReference type="Proteomes" id="UP001204798">
    <property type="component" value="Unassembled WGS sequence"/>
</dbReference>